<dbReference type="GO" id="GO:0003700">
    <property type="term" value="F:DNA-binding transcription factor activity"/>
    <property type="evidence" value="ECO:0007669"/>
    <property type="project" value="InterPro"/>
</dbReference>
<evidence type="ECO:0000256" key="5">
    <source>
        <dbReference type="SAM" id="Coils"/>
    </source>
</evidence>
<sequence length="278" mass="33024">MNQEQKKKYLSIKEMGQRRGVSSKTLRYYDSIGIFKADYVDPDTGYRYYDPQQYEKLGTILELRSLNFSLNEIKGYFTERNMKKSVDMLKEHYKLLEEEIRSKQRLAETIKEKIDFIDKVIDNNIELEKFSFEDFPERFIISQLNKSDKSGESVALEFMHLEGHLHETAPILASDRIGFYMDFDDISEMENMDNWHTMIMCSEEMKNSRHFCVLPAGKYLCAYFKDYTADRDLFIKMFLEYVKFNDIKLKGIMIQQFKIDVTVTDDPKETIIEFQALV</sequence>
<keyword evidence="3" id="KW-0238">DNA-binding</keyword>
<dbReference type="SUPFAM" id="SSF46955">
    <property type="entry name" value="Putative DNA-binding domain"/>
    <property type="match status" value="1"/>
</dbReference>
<dbReference type="AlphaFoldDB" id="A0AAW6E1X9"/>
<name>A0AAW6E1X9_9FIRM</name>
<dbReference type="PANTHER" id="PTHR30204">
    <property type="entry name" value="REDOX-CYCLING DRUG-SENSING TRANSCRIPTIONAL ACTIVATOR SOXR"/>
    <property type="match status" value="1"/>
</dbReference>
<evidence type="ECO:0000256" key="4">
    <source>
        <dbReference type="ARBA" id="ARBA00023163"/>
    </source>
</evidence>
<dbReference type="EMBL" id="JAQMLS010000010">
    <property type="protein sequence ID" value="MDB8742916.1"/>
    <property type="molecule type" value="Genomic_DNA"/>
</dbReference>
<reference evidence="7" key="1">
    <citation type="submission" date="2023-01" db="EMBL/GenBank/DDBJ databases">
        <title>Human gut microbiome strain richness.</title>
        <authorList>
            <person name="Chen-Liaw A."/>
        </authorList>
    </citation>
    <scope>NUCLEOTIDE SEQUENCE</scope>
    <source>
        <strain evidence="7">D59st1_B8_D59t2_181005</strain>
    </source>
</reference>
<dbReference type="RefSeq" id="WP_046441748.1">
    <property type="nucleotide sequence ID" value="NZ_CAKVXH010000017.1"/>
</dbReference>
<accession>A0AAW6E1X9</accession>
<dbReference type="InterPro" id="IPR047057">
    <property type="entry name" value="MerR_fam"/>
</dbReference>
<proteinExistence type="predicted"/>
<dbReference type="Gene3D" id="1.10.1660.10">
    <property type="match status" value="1"/>
</dbReference>
<dbReference type="Gene3D" id="3.20.80.10">
    <property type="entry name" value="Regulatory factor, effector binding domain"/>
    <property type="match status" value="1"/>
</dbReference>
<feature type="coiled-coil region" evidence="5">
    <location>
        <begin position="79"/>
        <end position="113"/>
    </location>
</feature>
<evidence type="ECO:0000256" key="2">
    <source>
        <dbReference type="ARBA" id="ARBA00023015"/>
    </source>
</evidence>
<dbReference type="PANTHER" id="PTHR30204:SF69">
    <property type="entry name" value="MERR-FAMILY TRANSCRIPTIONAL REGULATOR"/>
    <property type="match status" value="1"/>
</dbReference>
<dbReference type="Pfam" id="PF13411">
    <property type="entry name" value="MerR_1"/>
    <property type="match status" value="1"/>
</dbReference>
<dbReference type="SUPFAM" id="SSF55136">
    <property type="entry name" value="Probable bacterial effector-binding domain"/>
    <property type="match status" value="1"/>
</dbReference>
<evidence type="ECO:0000313" key="7">
    <source>
        <dbReference type="EMBL" id="MDB8742916.1"/>
    </source>
</evidence>
<dbReference type="PROSITE" id="PS50937">
    <property type="entry name" value="HTH_MERR_2"/>
    <property type="match status" value="1"/>
</dbReference>
<evidence type="ECO:0000259" key="6">
    <source>
        <dbReference type="PROSITE" id="PS50937"/>
    </source>
</evidence>
<dbReference type="GO" id="GO:0003677">
    <property type="term" value="F:DNA binding"/>
    <property type="evidence" value="ECO:0007669"/>
    <property type="project" value="UniProtKB-KW"/>
</dbReference>
<dbReference type="InterPro" id="IPR011256">
    <property type="entry name" value="Reg_factor_effector_dom_sf"/>
</dbReference>
<dbReference type="SMART" id="SM00422">
    <property type="entry name" value="HTH_MERR"/>
    <property type="match status" value="1"/>
</dbReference>
<dbReference type="Proteomes" id="UP001211421">
    <property type="component" value="Unassembled WGS sequence"/>
</dbReference>
<keyword evidence="1" id="KW-0678">Repressor</keyword>
<evidence type="ECO:0000313" key="8">
    <source>
        <dbReference type="Proteomes" id="UP001211421"/>
    </source>
</evidence>
<evidence type="ECO:0000256" key="3">
    <source>
        <dbReference type="ARBA" id="ARBA00023125"/>
    </source>
</evidence>
<feature type="domain" description="HTH merR-type" evidence="6">
    <location>
        <begin position="9"/>
        <end position="79"/>
    </location>
</feature>
<keyword evidence="2" id="KW-0805">Transcription regulation</keyword>
<protein>
    <submittedName>
        <fullName evidence="7">MerR family transcriptional regulator</fullName>
    </submittedName>
</protein>
<gene>
    <name evidence="7" type="ORF">PNV70_12670</name>
</gene>
<organism evidence="7 8">
    <name type="scientific">Ruminococcus bicirculans</name>
    <name type="common">ex Wegman et al. 2014</name>
    <dbReference type="NCBI Taxonomy" id="1160721"/>
    <lineage>
        <taxon>Bacteria</taxon>
        <taxon>Bacillati</taxon>
        <taxon>Bacillota</taxon>
        <taxon>Clostridia</taxon>
        <taxon>Eubacteriales</taxon>
        <taxon>Oscillospiraceae</taxon>
        <taxon>Ruminococcus</taxon>
    </lineage>
</organism>
<dbReference type="InterPro" id="IPR000551">
    <property type="entry name" value="MerR-type_HTH_dom"/>
</dbReference>
<keyword evidence="4" id="KW-0804">Transcription</keyword>
<keyword evidence="5" id="KW-0175">Coiled coil</keyword>
<dbReference type="InterPro" id="IPR009061">
    <property type="entry name" value="DNA-bd_dom_put_sf"/>
</dbReference>
<comment type="caution">
    <text evidence="7">The sequence shown here is derived from an EMBL/GenBank/DDBJ whole genome shotgun (WGS) entry which is preliminary data.</text>
</comment>
<evidence type="ECO:0000256" key="1">
    <source>
        <dbReference type="ARBA" id="ARBA00022491"/>
    </source>
</evidence>